<gene>
    <name evidence="3" type="ORF">AMD01_16640</name>
</gene>
<dbReference type="Pfam" id="PF01408">
    <property type="entry name" value="GFO_IDH_MocA"/>
    <property type="match status" value="1"/>
</dbReference>
<dbReference type="Pfam" id="PF22725">
    <property type="entry name" value="GFO_IDH_MocA_C3"/>
    <property type="match status" value="1"/>
</dbReference>
<dbReference type="SUPFAM" id="SSF51735">
    <property type="entry name" value="NAD(P)-binding Rossmann-fold domains"/>
    <property type="match status" value="1"/>
</dbReference>
<name>A0A0M0KVV3_9BACI</name>
<feature type="domain" description="GFO/IDH/MocA-like oxidoreductase" evidence="2">
    <location>
        <begin position="136"/>
        <end position="259"/>
    </location>
</feature>
<dbReference type="SUPFAM" id="SSF55347">
    <property type="entry name" value="Glyceraldehyde-3-phosphate dehydrogenase-like, C-terminal domain"/>
    <property type="match status" value="1"/>
</dbReference>
<dbReference type="PANTHER" id="PTHR43249">
    <property type="entry name" value="UDP-N-ACETYL-2-AMINO-2-DEOXY-D-GLUCURONATE OXIDASE"/>
    <property type="match status" value="1"/>
</dbReference>
<dbReference type="InterPro" id="IPR000683">
    <property type="entry name" value="Gfo/Idh/MocA-like_OxRdtase_N"/>
</dbReference>
<dbReference type="OrthoDB" id="9815825at2"/>
<feature type="domain" description="Gfo/Idh/MocA-like oxidoreductase N-terminal" evidence="1">
    <location>
        <begin position="4"/>
        <end position="127"/>
    </location>
</feature>
<organism evidence="3 4">
    <name type="scientific">Priestia koreensis</name>
    <dbReference type="NCBI Taxonomy" id="284581"/>
    <lineage>
        <taxon>Bacteria</taxon>
        <taxon>Bacillati</taxon>
        <taxon>Bacillota</taxon>
        <taxon>Bacilli</taxon>
        <taxon>Bacillales</taxon>
        <taxon>Bacillaceae</taxon>
        <taxon>Priestia</taxon>
    </lineage>
</organism>
<evidence type="ECO:0000259" key="1">
    <source>
        <dbReference type="Pfam" id="PF01408"/>
    </source>
</evidence>
<dbReference type="Gene3D" id="3.30.360.10">
    <property type="entry name" value="Dihydrodipicolinate Reductase, domain 2"/>
    <property type="match status" value="1"/>
</dbReference>
<dbReference type="EMBL" id="LILC01000023">
    <property type="protein sequence ID" value="KOO42772.1"/>
    <property type="molecule type" value="Genomic_DNA"/>
</dbReference>
<proteinExistence type="predicted"/>
<dbReference type="InterPro" id="IPR055170">
    <property type="entry name" value="GFO_IDH_MocA-like_dom"/>
</dbReference>
<evidence type="ECO:0000313" key="4">
    <source>
        <dbReference type="Proteomes" id="UP000037558"/>
    </source>
</evidence>
<reference evidence="4" key="1">
    <citation type="submission" date="2015-08" db="EMBL/GenBank/DDBJ databases">
        <title>Fjat-14210 dsm16467.</title>
        <authorList>
            <person name="Liu B."/>
            <person name="Wang J."/>
            <person name="Zhu Y."/>
            <person name="Liu G."/>
            <person name="Chen Q."/>
            <person name="Chen Z."/>
            <person name="Lan J."/>
            <person name="Che J."/>
            <person name="Ge C."/>
            <person name="Shi H."/>
            <person name="Pan Z."/>
            <person name="Liu X."/>
        </authorList>
    </citation>
    <scope>NUCLEOTIDE SEQUENCE [LARGE SCALE GENOMIC DNA]</scope>
    <source>
        <strain evidence="4">DSM 16467</strain>
    </source>
</reference>
<dbReference type="RefSeq" id="WP_053402570.1">
    <property type="nucleotide sequence ID" value="NZ_JAUKEN010000001.1"/>
</dbReference>
<accession>A0A0M0KVV3</accession>
<dbReference type="GO" id="GO:0000166">
    <property type="term" value="F:nucleotide binding"/>
    <property type="evidence" value="ECO:0007669"/>
    <property type="project" value="InterPro"/>
</dbReference>
<sequence>MTTFGLIGCGYISKRHIQSLSKCPNACLVAVSDIQEERMKQAASLYQESAGENSSINHYGDYHHMMKDSSIDVIIIATSSLLHAPIAKEAIEHGKHVIIEKPLALSIKDANDIIEWGKKHNRHVMVCHQMRFRPMMQKIKEVVTSGKIGKPYLGVASMRINRSEEYYTSAPWRGDWEKDGGMLINQGIHVIDLLQWFLGDVKSVYGDISRYLSVKETEDVALGVLTFENEAKGIIEANVITQPNNIGYSLSIFGEKGTISIEGSGLDIITRWYVDGEENDSDVNELLNDHSEHLSMYQQFLEVINTQIGTPLVNGTEGKKALETIFALYQSALEQKIVTLPLDHFSTAHMKRKGD</sequence>
<dbReference type="InterPro" id="IPR052515">
    <property type="entry name" value="Gfo/Idh/MocA_Oxidoreductase"/>
</dbReference>
<dbReference type="InterPro" id="IPR036291">
    <property type="entry name" value="NAD(P)-bd_dom_sf"/>
</dbReference>
<protein>
    <submittedName>
        <fullName evidence="3">Oxidoreductase</fullName>
    </submittedName>
</protein>
<dbReference type="Proteomes" id="UP000037558">
    <property type="component" value="Unassembled WGS sequence"/>
</dbReference>
<evidence type="ECO:0000313" key="3">
    <source>
        <dbReference type="EMBL" id="KOO42772.1"/>
    </source>
</evidence>
<dbReference type="PATRIC" id="fig|284581.3.peg.2830"/>
<dbReference type="Gene3D" id="3.40.50.720">
    <property type="entry name" value="NAD(P)-binding Rossmann-like Domain"/>
    <property type="match status" value="1"/>
</dbReference>
<keyword evidence="4" id="KW-1185">Reference proteome</keyword>
<dbReference type="AlphaFoldDB" id="A0A0M0KVV3"/>
<evidence type="ECO:0000259" key="2">
    <source>
        <dbReference type="Pfam" id="PF22725"/>
    </source>
</evidence>
<dbReference type="PANTHER" id="PTHR43249:SF1">
    <property type="entry name" value="D-GLUCOSIDE 3-DEHYDROGENASE"/>
    <property type="match status" value="1"/>
</dbReference>
<comment type="caution">
    <text evidence="3">The sequence shown here is derived from an EMBL/GenBank/DDBJ whole genome shotgun (WGS) entry which is preliminary data.</text>
</comment>
<dbReference type="STRING" id="284581.AMD01_16640"/>